<name>A0ABT4SGQ4_9ACTN</name>
<sequence length="45" mass="4982">MEVAFVEDVILMRNGGQADGAILVFTQLEWEAFVAGVLDGEFDYD</sequence>
<reference evidence="2" key="1">
    <citation type="submission" date="2022-11" db="EMBL/GenBank/DDBJ databases">
        <title>Nonomuraea corallina sp. nov., a new species of the genus Nonomuraea isolated from sea side sediment in Thai sea.</title>
        <authorList>
            <person name="Ngamcharungchit C."/>
            <person name="Matsumoto A."/>
            <person name="Suriyachadkun C."/>
            <person name="Panbangred W."/>
            <person name="Inahashi Y."/>
            <person name="Intra B."/>
        </authorList>
    </citation>
    <scope>NUCLEOTIDE SEQUENCE</scope>
    <source>
        <strain evidence="2">MCN248</strain>
    </source>
</reference>
<gene>
    <name evidence="2" type="ORF">OUY22_22065</name>
</gene>
<evidence type="ECO:0000313" key="3">
    <source>
        <dbReference type="Proteomes" id="UP001144036"/>
    </source>
</evidence>
<dbReference type="Proteomes" id="UP001144036">
    <property type="component" value="Unassembled WGS sequence"/>
</dbReference>
<dbReference type="InterPro" id="IPR007278">
    <property type="entry name" value="DUF397"/>
</dbReference>
<comment type="caution">
    <text evidence="2">The sequence shown here is derived from an EMBL/GenBank/DDBJ whole genome shotgun (WGS) entry which is preliminary data.</text>
</comment>
<evidence type="ECO:0000313" key="2">
    <source>
        <dbReference type="EMBL" id="MDA0636116.1"/>
    </source>
</evidence>
<evidence type="ECO:0000259" key="1">
    <source>
        <dbReference type="Pfam" id="PF04149"/>
    </source>
</evidence>
<organism evidence="2 3">
    <name type="scientific">Nonomuraea corallina</name>
    <dbReference type="NCBI Taxonomy" id="2989783"/>
    <lineage>
        <taxon>Bacteria</taxon>
        <taxon>Bacillati</taxon>
        <taxon>Actinomycetota</taxon>
        <taxon>Actinomycetes</taxon>
        <taxon>Streptosporangiales</taxon>
        <taxon>Streptosporangiaceae</taxon>
        <taxon>Nonomuraea</taxon>
    </lineage>
</organism>
<dbReference type="Pfam" id="PF04149">
    <property type="entry name" value="DUF397"/>
    <property type="match status" value="1"/>
</dbReference>
<protein>
    <submittedName>
        <fullName evidence="2">DUF397 domain-containing protein</fullName>
    </submittedName>
</protein>
<accession>A0ABT4SGQ4</accession>
<keyword evidence="3" id="KW-1185">Reference proteome</keyword>
<dbReference type="RefSeq" id="WP_270156977.1">
    <property type="nucleotide sequence ID" value="NZ_JAPNNL010000093.1"/>
</dbReference>
<proteinExistence type="predicted"/>
<dbReference type="EMBL" id="JAPNNL010000093">
    <property type="protein sequence ID" value="MDA0636116.1"/>
    <property type="molecule type" value="Genomic_DNA"/>
</dbReference>
<feature type="domain" description="DUF397" evidence="1">
    <location>
        <begin position="2"/>
        <end position="37"/>
    </location>
</feature>